<feature type="non-terminal residue" evidence="1">
    <location>
        <position position="1"/>
    </location>
</feature>
<dbReference type="STRING" id="933852.A0A0C3ASH1"/>
<proteinExistence type="predicted"/>
<dbReference type="OrthoDB" id="289721at2759"/>
<reference evidence="1 2" key="1">
    <citation type="submission" date="2014-04" db="EMBL/GenBank/DDBJ databases">
        <authorList>
            <consortium name="DOE Joint Genome Institute"/>
            <person name="Kuo A."/>
            <person name="Zuccaro A."/>
            <person name="Kohler A."/>
            <person name="Nagy L.G."/>
            <person name="Floudas D."/>
            <person name="Copeland A."/>
            <person name="Barry K.W."/>
            <person name="Cichocki N."/>
            <person name="Veneault-Fourrey C."/>
            <person name="LaButti K."/>
            <person name="Lindquist E.A."/>
            <person name="Lipzen A."/>
            <person name="Lundell T."/>
            <person name="Morin E."/>
            <person name="Murat C."/>
            <person name="Sun H."/>
            <person name="Tunlid A."/>
            <person name="Henrissat B."/>
            <person name="Grigoriev I.V."/>
            <person name="Hibbett D.S."/>
            <person name="Martin F."/>
            <person name="Nordberg H.P."/>
            <person name="Cantor M.N."/>
            <person name="Hua S.X."/>
        </authorList>
    </citation>
    <scope>NUCLEOTIDE SEQUENCE [LARGE SCALE GENOMIC DNA]</scope>
    <source>
        <strain evidence="1 2">MAFF 305830</strain>
    </source>
</reference>
<gene>
    <name evidence="1" type="ORF">M408DRAFT_71166</name>
</gene>
<dbReference type="Proteomes" id="UP000054097">
    <property type="component" value="Unassembled WGS sequence"/>
</dbReference>
<sequence>PTVQSKRAEVVAKYIFPRQYGLHNVFMFEKEKGSWSFRDYSSRETELKKYDATLKTPRRVHHTMPLVVQLVDRHRRTNYHAILERACSLKVCTILGL</sequence>
<reference evidence="2" key="2">
    <citation type="submission" date="2015-01" db="EMBL/GenBank/DDBJ databases">
        <title>Evolutionary Origins and Diversification of the Mycorrhizal Mutualists.</title>
        <authorList>
            <consortium name="DOE Joint Genome Institute"/>
            <consortium name="Mycorrhizal Genomics Consortium"/>
            <person name="Kohler A."/>
            <person name="Kuo A."/>
            <person name="Nagy L.G."/>
            <person name="Floudas D."/>
            <person name="Copeland A."/>
            <person name="Barry K.W."/>
            <person name="Cichocki N."/>
            <person name="Veneault-Fourrey C."/>
            <person name="LaButti K."/>
            <person name="Lindquist E.A."/>
            <person name="Lipzen A."/>
            <person name="Lundell T."/>
            <person name="Morin E."/>
            <person name="Murat C."/>
            <person name="Riley R."/>
            <person name="Ohm R."/>
            <person name="Sun H."/>
            <person name="Tunlid A."/>
            <person name="Henrissat B."/>
            <person name="Grigoriev I.V."/>
            <person name="Hibbett D.S."/>
            <person name="Martin F."/>
        </authorList>
    </citation>
    <scope>NUCLEOTIDE SEQUENCE [LARGE SCALE GENOMIC DNA]</scope>
    <source>
        <strain evidence="2">MAFF 305830</strain>
    </source>
</reference>
<dbReference type="AlphaFoldDB" id="A0A0C3ASH1"/>
<evidence type="ECO:0000313" key="2">
    <source>
        <dbReference type="Proteomes" id="UP000054097"/>
    </source>
</evidence>
<dbReference type="Gene3D" id="1.10.132.70">
    <property type="match status" value="1"/>
</dbReference>
<dbReference type="EMBL" id="KN824298">
    <property type="protein sequence ID" value="KIM27505.1"/>
    <property type="molecule type" value="Genomic_DNA"/>
</dbReference>
<dbReference type="HOGENOM" id="CLU_165641_0_0_1"/>
<name>A0A0C3ASH1_SERVB</name>
<evidence type="ECO:0000313" key="1">
    <source>
        <dbReference type="EMBL" id="KIM27505.1"/>
    </source>
</evidence>
<organism evidence="1 2">
    <name type="scientific">Serendipita vermifera MAFF 305830</name>
    <dbReference type="NCBI Taxonomy" id="933852"/>
    <lineage>
        <taxon>Eukaryota</taxon>
        <taxon>Fungi</taxon>
        <taxon>Dikarya</taxon>
        <taxon>Basidiomycota</taxon>
        <taxon>Agaricomycotina</taxon>
        <taxon>Agaricomycetes</taxon>
        <taxon>Sebacinales</taxon>
        <taxon>Serendipitaceae</taxon>
        <taxon>Serendipita</taxon>
    </lineage>
</organism>
<protein>
    <submittedName>
        <fullName evidence="1">Uncharacterized protein</fullName>
    </submittedName>
</protein>
<accession>A0A0C3ASH1</accession>
<keyword evidence="2" id="KW-1185">Reference proteome</keyword>